<name>A0A0E9SVR1_ANGAN</name>
<dbReference type="AlphaFoldDB" id="A0A0E9SVR1"/>
<reference evidence="1" key="2">
    <citation type="journal article" date="2015" name="Fish Shellfish Immunol.">
        <title>Early steps in the European eel (Anguilla anguilla)-Vibrio vulnificus interaction in the gills: Role of the RtxA13 toxin.</title>
        <authorList>
            <person name="Callol A."/>
            <person name="Pajuelo D."/>
            <person name="Ebbesson L."/>
            <person name="Teles M."/>
            <person name="MacKenzie S."/>
            <person name="Amaro C."/>
        </authorList>
    </citation>
    <scope>NUCLEOTIDE SEQUENCE</scope>
</reference>
<accession>A0A0E9SVR1</accession>
<organism evidence="1">
    <name type="scientific">Anguilla anguilla</name>
    <name type="common">European freshwater eel</name>
    <name type="synonym">Muraena anguilla</name>
    <dbReference type="NCBI Taxonomy" id="7936"/>
    <lineage>
        <taxon>Eukaryota</taxon>
        <taxon>Metazoa</taxon>
        <taxon>Chordata</taxon>
        <taxon>Craniata</taxon>
        <taxon>Vertebrata</taxon>
        <taxon>Euteleostomi</taxon>
        <taxon>Actinopterygii</taxon>
        <taxon>Neopterygii</taxon>
        <taxon>Teleostei</taxon>
        <taxon>Anguilliformes</taxon>
        <taxon>Anguillidae</taxon>
        <taxon>Anguilla</taxon>
    </lineage>
</organism>
<reference evidence="1" key="1">
    <citation type="submission" date="2014-11" db="EMBL/GenBank/DDBJ databases">
        <authorList>
            <person name="Amaro Gonzalez C."/>
        </authorList>
    </citation>
    <scope>NUCLEOTIDE SEQUENCE</scope>
</reference>
<proteinExistence type="predicted"/>
<sequence>MSCTHICSIYPLVVFTAFNN</sequence>
<dbReference type="EMBL" id="GBXM01063255">
    <property type="protein sequence ID" value="JAH45322.1"/>
    <property type="molecule type" value="Transcribed_RNA"/>
</dbReference>
<evidence type="ECO:0000313" key="1">
    <source>
        <dbReference type="EMBL" id="JAH45322.1"/>
    </source>
</evidence>
<protein>
    <submittedName>
        <fullName evidence="1">Uncharacterized protein</fullName>
    </submittedName>
</protein>